<evidence type="ECO:0000313" key="1">
    <source>
        <dbReference type="EMBL" id="KNE56626.1"/>
    </source>
</evidence>
<dbReference type="EMBL" id="GG745330">
    <property type="protein sequence ID" value="KNE56626.1"/>
    <property type="molecule type" value="Genomic_DNA"/>
</dbReference>
<dbReference type="Proteomes" id="UP000054350">
    <property type="component" value="Unassembled WGS sequence"/>
</dbReference>
<gene>
    <name evidence="1" type="ORF">AMAG_02415</name>
</gene>
<reference evidence="2" key="2">
    <citation type="submission" date="2009-11" db="EMBL/GenBank/DDBJ databases">
        <title>The Genome Sequence of Allomyces macrogynus strain ATCC 38327.</title>
        <authorList>
            <consortium name="The Broad Institute Genome Sequencing Platform"/>
            <person name="Russ C."/>
            <person name="Cuomo C."/>
            <person name="Shea T."/>
            <person name="Young S.K."/>
            <person name="Zeng Q."/>
            <person name="Koehrsen M."/>
            <person name="Haas B."/>
            <person name="Borodovsky M."/>
            <person name="Guigo R."/>
            <person name="Alvarado L."/>
            <person name="Berlin A."/>
            <person name="Borenstein D."/>
            <person name="Chen Z."/>
            <person name="Engels R."/>
            <person name="Freedman E."/>
            <person name="Gellesch M."/>
            <person name="Goldberg J."/>
            <person name="Griggs A."/>
            <person name="Gujja S."/>
            <person name="Heiman D."/>
            <person name="Hepburn T."/>
            <person name="Howarth C."/>
            <person name="Jen D."/>
            <person name="Larson L."/>
            <person name="Lewis B."/>
            <person name="Mehta T."/>
            <person name="Park D."/>
            <person name="Pearson M."/>
            <person name="Roberts A."/>
            <person name="Saif S."/>
            <person name="Shenoy N."/>
            <person name="Sisk P."/>
            <person name="Stolte C."/>
            <person name="Sykes S."/>
            <person name="Walk T."/>
            <person name="White J."/>
            <person name="Yandava C."/>
            <person name="Burger G."/>
            <person name="Gray M.W."/>
            <person name="Holland P.W.H."/>
            <person name="King N."/>
            <person name="Lang F.B.F."/>
            <person name="Roger A.J."/>
            <person name="Ruiz-Trillo I."/>
            <person name="Lander E."/>
            <person name="Nusbaum C."/>
        </authorList>
    </citation>
    <scope>NUCLEOTIDE SEQUENCE [LARGE SCALE GENOMIC DNA]</scope>
    <source>
        <strain evidence="2">ATCC 38327</strain>
    </source>
</reference>
<protein>
    <submittedName>
        <fullName evidence="1">Uncharacterized protein</fullName>
    </submittedName>
</protein>
<dbReference type="VEuPathDB" id="FungiDB:AMAG_02415"/>
<sequence length="261" mass="28402">MLSFVIMLVLAIVVFCVLVLMFAVAALAAFVHAVYFATGVISSVSLAATGESSFDSAEIVAVMGRTDLMFYLACKAADAPVVRAECDGEDEENEEKYEKNEKKAVKQDVAPVEQNKKKAEVAENERVEDEEKTDIKLDLTDAACMPVTKTVALLLFRLWCPRSRDAIIVPTIEANGAFLEDSMARFPTQAGTCDDTARMIATLFKKVLDSMTTPLFDHPTVLALVAANATNVTETKFVDALDAVLAAHLTPERRAVFDVLV</sequence>
<evidence type="ECO:0000313" key="2">
    <source>
        <dbReference type="Proteomes" id="UP000054350"/>
    </source>
</evidence>
<proteinExistence type="predicted"/>
<dbReference type="AlphaFoldDB" id="A0A0L0S2K1"/>
<reference evidence="1 2" key="1">
    <citation type="submission" date="2009-11" db="EMBL/GenBank/DDBJ databases">
        <title>Annotation of Allomyces macrogynus ATCC 38327.</title>
        <authorList>
            <consortium name="The Broad Institute Genome Sequencing Platform"/>
            <person name="Russ C."/>
            <person name="Cuomo C."/>
            <person name="Burger G."/>
            <person name="Gray M.W."/>
            <person name="Holland P.W.H."/>
            <person name="King N."/>
            <person name="Lang F.B.F."/>
            <person name="Roger A.J."/>
            <person name="Ruiz-Trillo I."/>
            <person name="Young S.K."/>
            <person name="Zeng Q."/>
            <person name="Gargeya S."/>
            <person name="Fitzgerald M."/>
            <person name="Haas B."/>
            <person name="Abouelleil A."/>
            <person name="Alvarado L."/>
            <person name="Arachchi H.M."/>
            <person name="Berlin A."/>
            <person name="Chapman S.B."/>
            <person name="Gearin G."/>
            <person name="Goldberg J."/>
            <person name="Griggs A."/>
            <person name="Gujja S."/>
            <person name="Hansen M."/>
            <person name="Heiman D."/>
            <person name="Howarth C."/>
            <person name="Larimer J."/>
            <person name="Lui A."/>
            <person name="MacDonald P.J.P."/>
            <person name="McCowen C."/>
            <person name="Montmayeur A."/>
            <person name="Murphy C."/>
            <person name="Neiman D."/>
            <person name="Pearson M."/>
            <person name="Priest M."/>
            <person name="Roberts A."/>
            <person name="Saif S."/>
            <person name="Shea T."/>
            <person name="Sisk P."/>
            <person name="Stolte C."/>
            <person name="Sykes S."/>
            <person name="Wortman J."/>
            <person name="Nusbaum C."/>
            <person name="Birren B."/>
        </authorList>
    </citation>
    <scope>NUCLEOTIDE SEQUENCE [LARGE SCALE GENOMIC DNA]</scope>
    <source>
        <strain evidence="1 2">ATCC 38327</strain>
    </source>
</reference>
<organism evidence="1 2">
    <name type="scientific">Allomyces macrogynus (strain ATCC 38327)</name>
    <name type="common">Allomyces javanicus var. macrogynus</name>
    <dbReference type="NCBI Taxonomy" id="578462"/>
    <lineage>
        <taxon>Eukaryota</taxon>
        <taxon>Fungi</taxon>
        <taxon>Fungi incertae sedis</taxon>
        <taxon>Blastocladiomycota</taxon>
        <taxon>Blastocladiomycetes</taxon>
        <taxon>Blastocladiales</taxon>
        <taxon>Blastocladiaceae</taxon>
        <taxon>Allomyces</taxon>
    </lineage>
</organism>
<accession>A0A0L0S2K1</accession>
<keyword evidence="2" id="KW-1185">Reference proteome</keyword>
<name>A0A0L0S2K1_ALLM3</name>